<name>A0ABU0AL70_9BACI</name>
<dbReference type="CDD" id="cd00090">
    <property type="entry name" value="HTH_ARSR"/>
    <property type="match status" value="1"/>
</dbReference>
<dbReference type="RefSeq" id="WP_307476650.1">
    <property type="nucleotide sequence ID" value="NZ_JAUSUB010000015.1"/>
</dbReference>
<dbReference type="InterPro" id="IPR011991">
    <property type="entry name" value="ArsR-like_HTH"/>
</dbReference>
<organism evidence="3 4">
    <name type="scientific">Cytobacillus purgationiresistens</name>
    <dbReference type="NCBI Taxonomy" id="863449"/>
    <lineage>
        <taxon>Bacteria</taxon>
        <taxon>Bacillati</taxon>
        <taxon>Bacillota</taxon>
        <taxon>Bacilli</taxon>
        <taxon>Bacillales</taxon>
        <taxon>Bacillaceae</taxon>
        <taxon>Cytobacillus</taxon>
    </lineage>
</organism>
<protein>
    <submittedName>
        <fullName evidence="3">ArsR family transcriptional regulator</fullName>
    </submittedName>
</protein>
<evidence type="ECO:0000256" key="1">
    <source>
        <dbReference type="ARBA" id="ARBA00023125"/>
    </source>
</evidence>
<reference evidence="3 4" key="1">
    <citation type="submission" date="2023-07" db="EMBL/GenBank/DDBJ databases">
        <title>Genomic Encyclopedia of Type Strains, Phase IV (KMG-IV): sequencing the most valuable type-strain genomes for metagenomic binning, comparative biology and taxonomic classification.</title>
        <authorList>
            <person name="Goeker M."/>
        </authorList>
    </citation>
    <scope>NUCLEOTIDE SEQUENCE [LARGE SCALE GENOMIC DNA]</scope>
    <source>
        <strain evidence="3 4">DSM 23494</strain>
    </source>
</reference>
<dbReference type="EMBL" id="JAUSUB010000015">
    <property type="protein sequence ID" value="MDQ0271476.1"/>
    <property type="molecule type" value="Genomic_DNA"/>
</dbReference>
<keyword evidence="4" id="KW-1185">Reference proteome</keyword>
<keyword evidence="1" id="KW-0238">DNA-binding</keyword>
<evidence type="ECO:0000313" key="3">
    <source>
        <dbReference type="EMBL" id="MDQ0271476.1"/>
    </source>
</evidence>
<dbReference type="InterPro" id="IPR036390">
    <property type="entry name" value="WH_DNA-bd_sf"/>
</dbReference>
<evidence type="ECO:0000313" key="4">
    <source>
        <dbReference type="Proteomes" id="UP001238088"/>
    </source>
</evidence>
<dbReference type="InterPro" id="IPR036388">
    <property type="entry name" value="WH-like_DNA-bd_sf"/>
</dbReference>
<comment type="caution">
    <text evidence="3">The sequence shown here is derived from an EMBL/GenBank/DDBJ whole genome shotgun (WGS) entry which is preliminary data.</text>
</comment>
<dbReference type="Proteomes" id="UP001238088">
    <property type="component" value="Unassembled WGS sequence"/>
</dbReference>
<feature type="domain" description="HTH arsR-type" evidence="2">
    <location>
        <begin position="11"/>
        <end position="93"/>
    </location>
</feature>
<dbReference type="Gene3D" id="1.10.10.10">
    <property type="entry name" value="Winged helix-like DNA-binding domain superfamily/Winged helix DNA-binding domain"/>
    <property type="match status" value="1"/>
</dbReference>
<dbReference type="SUPFAM" id="SSF46785">
    <property type="entry name" value="Winged helix' DNA-binding domain"/>
    <property type="match status" value="1"/>
</dbReference>
<dbReference type="Pfam" id="PF12840">
    <property type="entry name" value="HTH_20"/>
    <property type="match status" value="1"/>
</dbReference>
<sequence length="157" mass="18176">MEKKMMNITLEQQKVISSPLRSKIIYLLAEDPKTAKQVADEMGKTAGSIHYHIQQLLSHGIIELVETKENRGIIEKYYLSKATHFSMGKQNTEMTNQENEEQISINISLNNAEKEEFNHEIEELFIKYIKRTIKDQPNRSSYQVAAIFNKISDGQEE</sequence>
<proteinExistence type="predicted"/>
<dbReference type="SMART" id="SM00418">
    <property type="entry name" value="HTH_ARSR"/>
    <property type="match status" value="1"/>
</dbReference>
<gene>
    <name evidence="3" type="ORF">J2S17_003364</name>
</gene>
<accession>A0ABU0AL70</accession>
<dbReference type="InterPro" id="IPR001845">
    <property type="entry name" value="HTH_ArsR_DNA-bd_dom"/>
</dbReference>
<evidence type="ECO:0000259" key="2">
    <source>
        <dbReference type="SMART" id="SM00418"/>
    </source>
</evidence>